<comment type="caution">
    <text evidence="2">The sequence shown here is derived from an EMBL/GenBank/DDBJ whole genome shotgun (WGS) entry which is preliminary data.</text>
</comment>
<keyword evidence="3" id="KW-1185">Reference proteome</keyword>
<feature type="compositionally biased region" description="Acidic residues" evidence="1">
    <location>
        <begin position="267"/>
        <end position="277"/>
    </location>
</feature>
<feature type="region of interest" description="Disordered" evidence="1">
    <location>
        <begin position="221"/>
        <end position="255"/>
    </location>
</feature>
<proteinExistence type="predicted"/>
<gene>
    <name evidence="2" type="ORF">EVOR1521_LOCUS25188</name>
</gene>
<evidence type="ECO:0000256" key="1">
    <source>
        <dbReference type="SAM" id="MobiDB-lite"/>
    </source>
</evidence>
<accession>A0AA36NDL5</accession>
<organism evidence="2 3">
    <name type="scientific">Effrenium voratum</name>
    <dbReference type="NCBI Taxonomy" id="2562239"/>
    <lineage>
        <taxon>Eukaryota</taxon>
        <taxon>Sar</taxon>
        <taxon>Alveolata</taxon>
        <taxon>Dinophyceae</taxon>
        <taxon>Suessiales</taxon>
        <taxon>Symbiodiniaceae</taxon>
        <taxon>Effrenium</taxon>
    </lineage>
</organism>
<protein>
    <submittedName>
        <fullName evidence="2">Uncharacterized protein</fullName>
    </submittedName>
</protein>
<dbReference type="Proteomes" id="UP001178507">
    <property type="component" value="Unassembled WGS sequence"/>
</dbReference>
<evidence type="ECO:0000313" key="2">
    <source>
        <dbReference type="EMBL" id="CAJ1402259.1"/>
    </source>
</evidence>
<evidence type="ECO:0000313" key="3">
    <source>
        <dbReference type="Proteomes" id="UP001178507"/>
    </source>
</evidence>
<reference evidence="2" key="1">
    <citation type="submission" date="2023-08" db="EMBL/GenBank/DDBJ databases">
        <authorList>
            <person name="Chen Y."/>
            <person name="Shah S."/>
            <person name="Dougan E. K."/>
            <person name="Thang M."/>
            <person name="Chan C."/>
        </authorList>
    </citation>
    <scope>NUCLEOTIDE SEQUENCE</scope>
</reference>
<name>A0AA36NDL5_9DINO</name>
<feature type="region of interest" description="Disordered" evidence="1">
    <location>
        <begin position="267"/>
        <end position="302"/>
    </location>
</feature>
<feature type="compositionally biased region" description="Basic and acidic residues" evidence="1">
    <location>
        <begin position="221"/>
        <end position="230"/>
    </location>
</feature>
<dbReference type="EMBL" id="CAUJNA010003446">
    <property type="protein sequence ID" value="CAJ1402259.1"/>
    <property type="molecule type" value="Genomic_DNA"/>
</dbReference>
<sequence>MLLQYPARVDAVGFAQSLAVPLQWPRRTLMRRRTSQSFRLTAAVASGLAMRARRTVKAEAAISSQLLQLRRSEPGARLEMLQQEEEHNIPGLRHPALLRQVLGLKGLCEHLGLRGGINAATLVRQIQEALDKEDELYRQSASAKAIKAMGLLAEKADAEATLQAKYSLSDLKTVCKTLALARSGPKGLLAQRILARAKELLEVMQGAPEAEGVQEKLEAEVAEVPKETKKTRSKRGKARSSPSAARKQARPAEVQAAMAEIAEVEAEDLDEAEEEPLEAVQEPASLTQNEPEPGRQLLPPSQRKMARRAKLMNYVVEESASVYGDHKQQYLRDLRATLKDAPAVVRDAYLNDKQQAFPEVGQLPKVLGPPRDTAEYSSWHAEPYQEQLRMVGELGPSRQAYCKWWDRTHGCGEVIDTRDERRAAVISQSLTTGGNAAPTAKYLLQGEFVEYRRVEEEEGVRAILVRGICGWPLACEVEAFRNPPALP</sequence>
<dbReference type="AlphaFoldDB" id="A0AA36NDL5"/>